<sequence>MAKPILRLPDFNKEFKELYRRKYLRKNYDHEIIYKTGKTNPSDYLSRINYSKSDIHVKSQENIHTLPSDNIPLTPSQPLAPIQTTNNNHSAQVNILTRKQLKETLHAALINQLSLLTINLAPLHLTTVLYQIMITYLIHNSRQSMTANNNTHT</sequence>
<name>A0A9D4EZK7_DREPO</name>
<reference evidence="1" key="1">
    <citation type="journal article" date="2019" name="bioRxiv">
        <title>The Genome of the Zebra Mussel, Dreissena polymorpha: A Resource for Invasive Species Research.</title>
        <authorList>
            <person name="McCartney M.A."/>
            <person name="Auch B."/>
            <person name="Kono T."/>
            <person name="Mallez S."/>
            <person name="Zhang Y."/>
            <person name="Obille A."/>
            <person name="Becker A."/>
            <person name="Abrahante J.E."/>
            <person name="Garbe J."/>
            <person name="Badalamenti J.P."/>
            <person name="Herman A."/>
            <person name="Mangelson H."/>
            <person name="Liachko I."/>
            <person name="Sullivan S."/>
            <person name="Sone E.D."/>
            <person name="Koren S."/>
            <person name="Silverstein K.A.T."/>
            <person name="Beckman K.B."/>
            <person name="Gohl D.M."/>
        </authorList>
    </citation>
    <scope>NUCLEOTIDE SEQUENCE</scope>
    <source>
        <strain evidence="1">Duluth1</strain>
        <tissue evidence="1">Whole animal</tissue>
    </source>
</reference>
<keyword evidence="2" id="KW-1185">Reference proteome</keyword>
<evidence type="ECO:0000313" key="1">
    <source>
        <dbReference type="EMBL" id="KAH3788828.1"/>
    </source>
</evidence>
<protein>
    <submittedName>
        <fullName evidence="1">Uncharacterized protein</fullName>
    </submittedName>
</protein>
<proteinExistence type="predicted"/>
<gene>
    <name evidence="1" type="ORF">DPMN_166990</name>
</gene>
<dbReference type="EMBL" id="JAIWYP010000008">
    <property type="protein sequence ID" value="KAH3788828.1"/>
    <property type="molecule type" value="Genomic_DNA"/>
</dbReference>
<accession>A0A9D4EZK7</accession>
<organism evidence="1 2">
    <name type="scientific">Dreissena polymorpha</name>
    <name type="common">Zebra mussel</name>
    <name type="synonym">Mytilus polymorpha</name>
    <dbReference type="NCBI Taxonomy" id="45954"/>
    <lineage>
        <taxon>Eukaryota</taxon>
        <taxon>Metazoa</taxon>
        <taxon>Spiralia</taxon>
        <taxon>Lophotrochozoa</taxon>
        <taxon>Mollusca</taxon>
        <taxon>Bivalvia</taxon>
        <taxon>Autobranchia</taxon>
        <taxon>Heteroconchia</taxon>
        <taxon>Euheterodonta</taxon>
        <taxon>Imparidentia</taxon>
        <taxon>Neoheterodontei</taxon>
        <taxon>Myida</taxon>
        <taxon>Dreissenoidea</taxon>
        <taxon>Dreissenidae</taxon>
        <taxon>Dreissena</taxon>
    </lineage>
</organism>
<dbReference type="Proteomes" id="UP000828390">
    <property type="component" value="Unassembled WGS sequence"/>
</dbReference>
<comment type="caution">
    <text evidence="1">The sequence shown here is derived from an EMBL/GenBank/DDBJ whole genome shotgun (WGS) entry which is preliminary data.</text>
</comment>
<reference evidence="1" key="2">
    <citation type="submission" date="2020-11" db="EMBL/GenBank/DDBJ databases">
        <authorList>
            <person name="McCartney M.A."/>
            <person name="Auch B."/>
            <person name="Kono T."/>
            <person name="Mallez S."/>
            <person name="Becker A."/>
            <person name="Gohl D.M."/>
            <person name="Silverstein K.A.T."/>
            <person name="Koren S."/>
            <person name="Bechman K.B."/>
            <person name="Herman A."/>
            <person name="Abrahante J.E."/>
            <person name="Garbe J."/>
        </authorList>
    </citation>
    <scope>NUCLEOTIDE SEQUENCE</scope>
    <source>
        <strain evidence="1">Duluth1</strain>
        <tissue evidence="1">Whole animal</tissue>
    </source>
</reference>
<dbReference type="AlphaFoldDB" id="A0A9D4EZK7"/>
<evidence type="ECO:0000313" key="2">
    <source>
        <dbReference type="Proteomes" id="UP000828390"/>
    </source>
</evidence>